<name>A0ACD3QY38_LARCR</name>
<evidence type="ECO:0000313" key="1">
    <source>
        <dbReference type="EMBL" id="TMS12050.1"/>
    </source>
</evidence>
<accession>A0ACD3QY38</accession>
<organism evidence="1 2">
    <name type="scientific">Larimichthys crocea</name>
    <name type="common">Large yellow croaker</name>
    <name type="synonym">Pseudosciaena crocea</name>
    <dbReference type="NCBI Taxonomy" id="215358"/>
    <lineage>
        <taxon>Eukaryota</taxon>
        <taxon>Metazoa</taxon>
        <taxon>Chordata</taxon>
        <taxon>Craniata</taxon>
        <taxon>Vertebrata</taxon>
        <taxon>Euteleostomi</taxon>
        <taxon>Actinopterygii</taxon>
        <taxon>Neopterygii</taxon>
        <taxon>Teleostei</taxon>
        <taxon>Neoteleostei</taxon>
        <taxon>Acanthomorphata</taxon>
        <taxon>Eupercaria</taxon>
        <taxon>Sciaenidae</taxon>
        <taxon>Larimichthys</taxon>
    </lineage>
</organism>
<gene>
    <name evidence="1" type="ORF">E3U43_017008</name>
</gene>
<dbReference type="EMBL" id="CM011685">
    <property type="protein sequence ID" value="TMS12050.1"/>
    <property type="molecule type" value="Genomic_DNA"/>
</dbReference>
<proteinExistence type="predicted"/>
<reference evidence="1" key="1">
    <citation type="submission" date="2018-11" db="EMBL/GenBank/DDBJ databases">
        <title>The sequence and de novo assembly of Larimichthys crocea genome using PacBio and Hi-C technologies.</title>
        <authorList>
            <person name="Xu P."/>
            <person name="Chen B."/>
            <person name="Zhou Z."/>
            <person name="Ke Q."/>
            <person name="Wu Y."/>
            <person name="Bai H."/>
            <person name="Pu F."/>
        </authorList>
    </citation>
    <scope>NUCLEOTIDE SEQUENCE</scope>
    <source>
        <tissue evidence="1">Muscle</tissue>
    </source>
</reference>
<comment type="caution">
    <text evidence="1">The sequence shown here is derived from an EMBL/GenBank/DDBJ whole genome shotgun (WGS) entry which is preliminary data.</text>
</comment>
<protein>
    <submittedName>
        <fullName evidence="1">Uncharacterized protein</fullName>
    </submittedName>
</protein>
<dbReference type="Proteomes" id="UP000793456">
    <property type="component" value="Chromosome XII"/>
</dbReference>
<sequence length="1890" mass="203883">MALAASRTLLALFVTFCAPGYGLTAEKPLRSNNGKQTAVDKGLRESWEPSIHLDGRPVDRVISSSKPPKSHRFPKVGKDSRSHLLEDVDPEWVNLDGFAVLGGAPVSNSSAGPVRPPQIVARNQPSVQRATRVDRTARPLGVSNTRTHRRAPQSSSGPRQPERVLAGTPLLERRRQHHTKPQSDQRNRRAQKLTSESVHVVSLQAQKSTGQSSPSNRAVATKTTTPEPPVYEARDISVRVMSPQSVLISWVDPAVEMGKVDPDEPRSYTIRYREKGESARWEYKDNNQRRMMIDNLSADSMYEFSVRISQREKQGKWSVSVFQRTPESAPSGPPENFEVKPLRGKGTAVIATWDPPEEPNGRIREYILSYAPAMKPFGMKSVTHRGSTTSATIDGLTPGDRYIFKIRATNRRGQGPQSKVLSVVMPGSSSSASSSKTSRRTSHTPSKQDTDHDVSDNEPTEEPEEPTTPSQPRPAVNRRVRPLSQTRSYHSIFSAVRGSVRNTGNRGKVQAREEEEEEENIPTTPPPVEETTTMEAVPETTEPDNNVSPEEPLTTETPSLKVLTPSPTKPSHPKPPPRRPIKIRVHQKPKTGSSSSSSDSSSSATSSSGSSSSSTSSSGSSSSSTSSSGSSSSFPSSSGSSSSFPSSSGSSSSSTSSSGSSSSSSSRSSSSSSTSSSSSSGSSTSSSSSSSSPSSASLSPSSHVQESAASRKDYVASTYPESKNSYDKPSITHAKPSTAVVKESNSQQTEPVSMGRGLTLAARTNGTGFGSRYGYSRRYPGILSRGNSTRMLNGYKPAIVSQSNLPSRTQNQATSNTRTSATSQSTLPDRTQNHRTSQTLNSATSRSTSQSGTHNQPTSDPYNYDKSQSTSESRSQGSTTLQNSGTNPSTSQSSSNHPSNIDLSGSSRSTSHRGSHDSASSRNTQSSHTSPEQDTAIREGNDNRYQKNTDAEVTKNEEPTLSSTPQHTEEEKREEEGKEKSNNGKTVVSRTRISPSLVERFPWLASRYPGRFGTGTRASSTRQDSRTPLTRTSSSIGAGTPILRGTPTRVSGATGAAGVSRIQETSEDLRNPSTLDSLKNGVGVSSVKPSLTNKNTASSDSRNPTTSSSSSSSSLNRGHGDSREPILRGTSNDNDNDYNKESLNERSGDISGKNDKFADPTAAQKNPTITSTDPHRNVEDNQSVDTSSRTRSGSPSGVTPTHRRPGAGVNGRGRSPLLANRQFGGSRTPIRPQPVQNSRQGSSTSDSSLSSPDTSSSSKLPQPVLTSDRDVGSGTTVTKTGGLIGGNSQSTSSASSSPSRDSFRGMGGRPRYPILRGKPINGGQLKPVNGNGKNGRPNLTATNEKESSPSQGTSKAVGQRFITGPDGTKWVVDLERGVLMNQDGQVLQDSQGKPKRVVLGEDGRTIFDRMGTPLVNEEGMALFGHGRDSRPVVNPKDKVLMVGGKPLLGLDVSRSRTTTPTTTTTTTTTTMAPTTTPEPTTIDWYIEDSTTMLPYPTCPPGTFSKTDEYGYPMLDSEGILDCYPEEESSGMETDHMPDALGLEKDELIIQTTLPPTTTTTTTATTTTTTTTASTTTTTEITTPQRETKPLNKGPSSEFDLSGKKRFTASYVNYIRKDPGAPCSLTEALEYLQVDVLENLIEKDSLAANQPPKNKPHNFTVVAMEGCHSFIILDWGRPLKDDMVSGYMVHSASYDDVLNNRWSSRSSSGTHLPVENLKPNSRYYFKVQAKNVFGLGPVSDTLTYVTESDDPLLIERPPGGEPIWVPFTFKYNSAHSSCKGSQYVKRTWYRKFVGVVLCNSLRYKIFMGDGLREPFYSIGDTFGQGEDHCQFVDSYMDGRTGPAYLSNNLPTAQGFYRAYRQEPVTFGVIGRRTSHPFVGWYECGVPIPGKW</sequence>
<evidence type="ECO:0000313" key="2">
    <source>
        <dbReference type="Proteomes" id="UP000793456"/>
    </source>
</evidence>
<keyword evidence="2" id="KW-1185">Reference proteome</keyword>